<accession>A0AAE1DVK8</accession>
<protein>
    <submittedName>
        <fullName evidence="1">Uncharacterized protein</fullName>
    </submittedName>
</protein>
<dbReference type="Proteomes" id="UP001283361">
    <property type="component" value="Unassembled WGS sequence"/>
</dbReference>
<dbReference type="AlphaFoldDB" id="A0AAE1DVK8"/>
<reference evidence="1" key="1">
    <citation type="journal article" date="2023" name="G3 (Bethesda)">
        <title>A reference genome for the long-term kleptoplast-retaining sea slug Elysia crispata morphotype clarki.</title>
        <authorList>
            <person name="Eastman K.E."/>
            <person name="Pendleton A.L."/>
            <person name="Shaikh M.A."/>
            <person name="Suttiyut T."/>
            <person name="Ogas R."/>
            <person name="Tomko P."/>
            <person name="Gavelis G."/>
            <person name="Widhalm J.R."/>
            <person name="Wisecaver J.H."/>
        </authorList>
    </citation>
    <scope>NUCLEOTIDE SEQUENCE</scope>
    <source>
        <strain evidence="1">ECLA1</strain>
    </source>
</reference>
<dbReference type="EMBL" id="JAWDGP010002323">
    <property type="protein sequence ID" value="KAK3783960.1"/>
    <property type="molecule type" value="Genomic_DNA"/>
</dbReference>
<evidence type="ECO:0000313" key="1">
    <source>
        <dbReference type="EMBL" id="KAK3783960.1"/>
    </source>
</evidence>
<proteinExistence type="predicted"/>
<name>A0AAE1DVK8_9GAST</name>
<keyword evidence="2" id="KW-1185">Reference proteome</keyword>
<comment type="caution">
    <text evidence="1">The sequence shown here is derived from an EMBL/GenBank/DDBJ whole genome shotgun (WGS) entry which is preliminary data.</text>
</comment>
<evidence type="ECO:0000313" key="2">
    <source>
        <dbReference type="Proteomes" id="UP001283361"/>
    </source>
</evidence>
<sequence length="66" mass="7608">MKICWVKRKTKKLSSSFQCSSLKLGQTARRPRFRFVVDSTVPAHWTTPDHVIIQDGIYPASKWNSS</sequence>
<gene>
    <name evidence="1" type="ORF">RRG08_046690</name>
</gene>
<organism evidence="1 2">
    <name type="scientific">Elysia crispata</name>
    <name type="common">lettuce slug</name>
    <dbReference type="NCBI Taxonomy" id="231223"/>
    <lineage>
        <taxon>Eukaryota</taxon>
        <taxon>Metazoa</taxon>
        <taxon>Spiralia</taxon>
        <taxon>Lophotrochozoa</taxon>
        <taxon>Mollusca</taxon>
        <taxon>Gastropoda</taxon>
        <taxon>Heterobranchia</taxon>
        <taxon>Euthyneura</taxon>
        <taxon>Panpulmonata</taxon>
        <taxon>Sacoglossa</taxon>
        <taxon>Placobranchoidea</taxon>
        <taxon>Plakobranchidae</taxon>
        <taxon>Elysia</taxon>
    </lineage>
</organism>